<evidence type="ECO:0000256" key="1">
    <source>
        <dbReference type="SAM" id="MobiDB-lite"/>
    </source>
</evidence>
<keyword evidence="4" id="KW-1185">Reference proteome</keyword>
<proteinExistence type="predicted"/>
<dbReference type="PANTHER" id="PTHR12811:SF0">
    <property type="entry name" value="VACUOLAR PROTEIN SORTING-ASSOCIATED PROTEIN 16 HOMOLOG"/>
    <property type="match status" value="1"/>
</dbReference>
<dbReference type="PANTHER" id="PTHR12811">
    <property type="entry name" value="VACUOLAR PROTEIN SORTING VPS16"/>
    <property type="match status" value="1"/>
</dbReference>
<comment type="caution">
    <text evidence="3">The sequence shown here is derived from an EMBL/GenBank/DDBJ whole genome shotgun (WGS) entry which is preliminary data.</text>
</comment>
<feature type="domain" description="Vps16 N-terminal" evidence="2">
    <location>
        <begin position="111"/>
        <end position="259"/>
    </location>
</feature>
<evidence type="ECO:0000259" key="2">
    <source>
        <dbReference type="Pfam" id="PF04841"/>
    </source>
</evidence>
<sequence>MIEVRVEGGEEVRPKPLPLPVAGVVTRICVGSSEDLLCCWVDATKTVYGEYDGPLGVAGEPTPLEVDVDDLDAREDEGELGVKSKKKREGEREGEEGFKPEDYKQLALIHFPDTVTPLDMKWCGDDAIVAHWAAKTIIIGPDGSTAPLHVDDDASLHTEIDGCRLIGGHTSQFVWRVPDVVALSFAVAGTSPAAVLLEAHRRFEEQDPVADELRRELQQKGSLREGVLGLIRTASCETDQHKQDELIKAASYGQVYLNSEEISYAATLNYDTRRQLHVINSLQSFDIGIPITVAQFRDLGAPRLISMLIHPEAWSICVIEKSDHEETDIGIYKKLEPVMRKMADCYPYVGVARFAADLAQPRREDLAL</sequence>
<evidence type="ECO:0000313" key="4">
    <source>
        <dbReference type="Proteomes" id="UP001057375"/>
    </source>
</evidence>
<name>A0ABQ5K4E0_9EUKA</name>
<dbReference type="Proteomes" id="UP001057375">
    <property type="component" value="Unassembled WGS sequence"/>
</dbReference>
<dbReference type="InterPro" id="IPR016534">
    <property type="entry name" value="VPS16"/>
</dbReference>
<accession>A0ABQ5K4E0</accession>
<gene>
    <name evidence="3" type="ORF">ADUPG1_012642</name>
</gene>
<evidence type="ECO:0000313" key="3">
    <source>
        <dbReference type="EMBL" id="GKT24148.1"/>
    </source>
</evidence>
<protein>
    <submittedName>
        <fullName evidence="3">Vacuolar protein sorting-associated protein 16 like protein</fullName>
    </submittedName>
</protein>
<reference evidence="3" key="1">
    <citation type="submission" date="2022-03" db="EMBL/GenBank/DDBJ databases">
        <title>Draft genome sequence of Aduncisulcus paluster, a free-living microaerophilic Fornicata.</title>
        <authorList>
            <person name="Yuyama I."/>
            <person name="Kume K."/>
            <person name="Tamura T."/>
            <person name="Inagaki Y."/>
            <person name="Hashimoto T."/>
        </authorList>
    </citation>
    <scope>NUCLEOTIDE SEQUENCE</scope>
    <source>
        <strain evidence="3">NY0171</strain>
    </source>
</reference>
<feature type="region of interest" description="Disordered" evidence="1">
    <location>
        <begin position="72"/>
        <end position="97"/>
    </location>
</feature>
<dbReference type="Pfam" id="PF04841">
    <property type="entry name" value="Vps16_N"/>
    <property type="match status" value="1"/>
</dbReference>
<dbReference type="InterPro" id="IPR006926">
    <property type="entry name" value="Vps16_N"/>
</dbReference>
<feature type="compositionally biased region" description="Basic and acidic residues" evidence="1">
    <location>
        <begin position="88"/>
        <end position="97"/>
    </location>
</feature>
<organism evidence="3 4">
    <name type="scientific">Aduncisulcus paluster</name>
    <dbReference type="NCBI Taxonomy" id="2918883"/>
    <lineage>
        <taxon>Eukaryota</taxon>
        <taxon>Metamonada</taxon>
        <taxon>Carpediemonas-like organisms</taxon>
        <taxon>Aduncisulcus</taxon>
    </lineage>
</organism>
<dbReference type="EMBL" id="BQXS01012507">
    <property type="protein sequence ID" value="GKT24148.1"/>
    <property type="molecule type" value="Genomic_DNA"/>
</dbReference>